<dbReference type="Pfam" id="PF09359">
    <property type="entry name" value="VTC"/>
    <property type="match status" value="1"/>
</dbReference>
<evidence type="ECO:0000313" key="17">
    <source>
        <dbReference type="EMBL" id="RXW23279.1"/>
    </source>
</evidence>
<dbReference type="InterPro" id="IPR042267">
    <property type="entry name" value="VTC_sf"/>
</dbReference>
<dbReference type="AlphaFoldDB" id="A0A4Q2DSP6"/>
<evidence type="ECO:0000256" key="10">
    <source>
        <dbReference type="ARBA" id="ARBA00061390"/>
    </source>
</evidence>
<proteinExistence type="inferred from homology"/>
<evidence type="ECO:0000256" key="5">
    <source>
        <dbReference type="ARBA" id="ARBA00022679"/>
    </source>
</evidence>
<keyword evidence="5" id="KW-0808">Transferase</keyword>
<dbReference type="EMBL" id="SDEE01000046">
    <property type="protein sequence ID" value="RXW23279.1"/>
    <property type="molecule type" value="Genomic_DNA"/>
</dbReference>
<evidence type="ECO:0000256" key="3">
    <source>
        <dbReference type="ARBA" id="ARBA00012960"/>
    </source>
</evidence>
<reference evidence="17 18" key="1">
    <citation type="submission" date="2019-01" db="EMBL/GenBank/DDBJ databases">
        <title>Draft genome sequence of Psathyrella aberdarensis IHI B618.</title>
        <authorList>
            <person name="Buettner E."/>
            <person name="Kellner H."/>
        </authorList>
    </citation>
    <scope>NUCLEOTIDE SEQUENCE [LARGE SCALE GENOMIC DNA]</scope>
    <source>
        <strain evidence="17 18">IHI B618</strain>
    </source>
</reference>
<comment type="caution">
    <text evidence="17">The sequence shown here is derived from an EMBL/GenBank/DDBJ whole genome shotgun (WGS) entry which is preliminary data.</text>
</comment>
<evidence type="ECO:0000256" key="4">
    <source>
        <dbReference type="ARBA" id="ARBA00022554"/>
    </source>
</evidence>
<dbReference type="EC" id="2.7.4.1" evidence="3"/>
<comment type="catalytic activity">
    <reaction evidence="9">
        <text>[phosphate](n) + ATP = [phosphate](n+1) + ADP</text>
        <dbReference type="Rhea" id="RHEA:19573"/>
        <dbReference type="Rhea" id="RHEA-COMP:9859"/>
        <dbReference type="Rhea" id="RHEA-COMP:14280"/>
        <dbReference type="ChEBI" id="CHEBI:16838"/>
        <dbReference type="ChEBI" id="CHEBI:30616"/>
        <dbReference type="ChEBI" id="CHEBI:456216"/>
        <dbReference type="EC" id="2.7.4.1"/>
    </reaction>
    <physiologicalReaction direction="left-to-right" evidence="9">
        <dbReference type="Rhea" id="RHEA:19574"/>
    </physiologicalReaction>
</comment>
<evidence type="ECO:0000256" key="15">
    <source>
        <dbReference type="SAM" id="MobiDB-lite"/>
    </source>
</evidence>
<dbReference type="FunFam" id="3.20.100.30:FF:000001">
    <property type="entry name" value="Vacuolar transporter chaperone 4"/>
    <property type="match status" value="1"/>
</dbReference>
<keyword evidence="8" id="KW-0472">Membrane</keyword>
<sequence>MKFGTKISTDLYSAWKPFYLDYNGLKRELKARTSGRHWNDKDEEEFKGMLTKELDKIHDFQKDKTSELSKRIREAEKEVKKLVAEEHETDRDPRSRSTSHNDVEGQQADHDPYAHDGGSDDDLSDDEDGHESDESYDALEERFHGLEEEVATLVADVHDLALYTKLNITGFMKILKKHDVGVILWFDWSCATNSAALALQKQTKFELKTTFIQDYLEKKPFYKYNWDAIIVKLSKLYDLVRTRGHPVEGDASAGGNQSAFVRQTTKYWVHADNLVPLKLAILRHLPVLVFNSEKEFEPSDAAITSIYFDNEDLDLYLGRLEKTEGAEAVRLRWYGDVTTKTIFVERKTHREDWTGEKSVKARFPLKEHQVNAFLRGEYTVDEDFQELVTKGKKTQQEVDGMIQLANEVQYAVLTKKLVPVMRSFYNRTAFQLPGDARVRISLDTELTLVREDNWDGRARSGDNWRRTDFGIDFPFEQVLPEDKEIFKYGILEVKLQTQFGQQPPQWVQDLVQSHLVEAVPKFSKFIHGCATLIPERVDLVPFWLPQMDVNILKPDSGYLSVIERPSAIVSPRAATSRQGSTSGSNSPDVPDYTEPLSEGEEDDYDGVLAPAKDEGKRTGLSGDEVNAAIAYRQQMLKERREEEEAQQQKQTAEESKAVGKAKETHANGGEAEDDDDHHDHHPRRPKYRRDKSTLGRKIKGKTLDIDPLAPSSAFDETLKTKLGSAEEQQKREANGETQRPDIQEEENALGGPSRVADDRILDRSWRAPSGKRIAVPVRIEPKVYFAAERTFLTFN</sequence>
<dbReference type="PANTHER" id="PTHR46140">
    <property type="entry name" value="VACUOLAR TRANSPORTER CHAPERONE 1-RELATED"/>
    <property type="match status" value="1"/>
</dbReference>
<dbReference type="STRING" id="2316362.A0A4Q2DSP6"/>
<dbReference type="Gene3D" id="3.20.100.30">
    <property type="entry name" value="VTC, catalytic tunnel domain"/>
    <property type="match status" value="1"/>
</dbReference>
<keyword evidence="4" id="KW-0926">Vacuole</keyword>
<comment type="cofactor">
    <cofactor evidence="1">
        <name>Mn(2+)</name>
        <dbReference type="ChEBI" id="CHEBI:29035"/>
    </cofactor>
</comment>
<evidence type="ECO:0000256" key="9">
    <source>
        <dbReference type="ARBA" id="ARBA00050204"/>
    </source>
</evidence>
<organism evidence="17 18">
    <name type="scientific">Candolleomyces aberdarensis</name>
    <dbReference type="NCBI Taxonomy" id="2316362"/>
    <lineage>
        <taxon>Eukaryota</taxon>
        <taxon>Fungi</taxon>
        <taxon>Dikarya</taxon>
        <taxon>Basidiomycota</taxon>
        <taxon>Agaricomycotina</taxon>
        <taxon>Agaricomycetes</taxon>
        <taxon>Agaricomycetidae</taxon>
        <taxon>Agaricales</taxon>
        <taxon>Agaricineae</taxon>
        <taxon>Psathyrellaceae</taxon>
        <taxon>Candolleomyces</taxon>
    </lineage>
</organism>
<dbReference type="GO" id="GO:0000329">
    <property type="term" value="C:fungal-type vacuole membrane"/>
    <property type="evidence" value="ECO:0007669"/>
    <property type="project" value="TreeGrafter"/>
</dbReference>
<accession>A0A4Q2DSP6</accession>
<evidence type="ECO:0000256" key="12">
    <source>
        <dbReference type="ARBA" id="ARBA00075894"/>
    </source>
</evidence>
<dbReference type="InterPro" id="IPR018966">
    <property type="entry name" value="VTC_domain"/>
</dbReference>
<dbReference type="InterPro" id="IPR004331">
    <property type="entry name" value="SPX_dom"/>
</dbReference>
<dbReference type="InterPro" id="IPR051572">
    <property type="entry name" value="VTC_Complex_Subunit"/>
</dbReference>
<protein>
    <recommendedName>
        <fullName evidence="11">Vacuolar transporter chaperone complex subunit 4</fullName>
        <ecNumber evidence="3">2.7.4.1</ecNumber>
    </recommendedName>
    <alternativeName>
        <fullName evidence="13">Polyphosphate kinase</fullName>
    </alternativeName>
    <alternativeName>
        <fullName evidence="12">SPX-dependent polyphosphate polymerase VTC subunit 4</fullName>
    </alternativeName>
    <alternativeName>
        <fullName evidence="14">Vacuolar membrane polyphosphate polymerase catalytic subunit</fullName>
    </alternativeName>
</protein>
<dbReference type="GO" id="GO:0006799">
    <property type="term" value="P:polyphosphate biosynthetic process"/>
    <property type="evidence" value="ECO:0007669"/>
    <property type="project" value="UniProtKB-ARBA"/>
</dbReference>
<evidence type="ECO:0000256" key="8">
    <source>
        <dbReference type="ARBA" id="ARBA00023136"/>
    </source>
</evidence>
<feature type="region of interest" description="Disordered" evidence="15">
    <location>
        <begin position="570"/>
        <end position="625"/>
    </location>
</feature>
<feature type="compositionally biased region" description="Basic and acidic residues" evidence="15">
    <location>
        <begin position="82"/>
        <end position="118"/>
    </location>
</feature>
<evidence type="ECO:0000256" key="7">
    <source>
        <dbReference type="ARBA" id="ARBA00022989"/>
    </source>
</evidence>
<evidence type="ECO:0000256" key="13">
    <source>
        <dbReference type="ARBA" id="ARBA00080494"/>
    </source>
</evidence>
<dbReference type="PANTHER" id="PTHR46140:SF1">
    <property type="entry name" value="VACUOLAR TRANSPORTER CHAPERONE COMPLEX SUBUNIT 4-RELATED"/>
    <property type="match status" value="1"/>
</dbReference>
<dbReference type="CDD" id="cd14480">
    <property type="entry name" value="SPX_VTC2_like"/>
    <property type="match status" value="1"/>
</dbReference>
<feature type="region of interest" description="Disordered" evidence="15">
    <location>
        <begin position="82"/>
        <end position="136"/>
    </location>
</feature>
<feature type="compositionally biased region" description="Acidic residues" evidence="15">
    <location>
        <begin position="119"/>
        <end position="136"/>
    </location>
</feature>
<dbReference type="GO" id="GO:0033254">
    <property type="term" value="C:vacuolar transporter chaperone complex"/>
    <property type="evidence" value="ECO:0007669"/>
    <property type="project" value="TreeGrafter"/>
</dbReference>
<evidence type="ECO:0000313" key="18">
    <source>
        <dbReference type="Proteomes" id="UP000290288"/>
    </source>
</evidence>
<keyword evidence="7" id="KW-1133">Transmembrane helix</keyword>
<evidence type="ECO:0000256" key="11">
    <source>
        <dbReference type="ARBA" id="ARBA00067464"/>
    </source>
</evidence>
<keyword evidence="6" id="KW-0812">Transmembrane</keyword>
<evidence type="ECO:0000256" key="2">
    <source>
        <dbReference type="ARBA" id="ARBA00004128"/>
    </source>
</evidence>
<feature type="compositionally biased region" description="Basic and acidic residues" evidence="15">
    <location>
        <begin position="651"/>
        <end position="665"/>
    </location>
</feature>
<feature type="compositionally biased region" description="Basic and acidic residues" evidence="15">
    <location>
        <begin position="727"/>
        <end position="742"/>
    </location>
</feature>
<keyword evidence="18" id="KW-1185">Reference proteome</keyword>
<feature type="compositionally biased region" description="Polar residues" evidence="15">
    <location>
        <begin position="573"/>
        <end position="587"/>
    </location>
</feature>
<dbReference type="CDD" id="cd07751">
    <property type="entry name" value="PolyPPase_VTC4_like"/>
    <property type="match status" value="1"/>
</dbReference>
<gene>
    <name evidence="17" type="ORF">EST38_g2566</name>
</gene>
<evidence type="ECO:0000256" key="1">
    <source>
        <dbReference type="ARBA" id="ARBA00001936"/>
    </source>
</evidence>
<comment type="similarity">
    <text evidence="10">Belongs to the VTC4 family.</text>
</comment>
<dbReference type="OrthoDB" id="6493944at2759"/>
<evidence type="ECO:0000259" key="16">
    <source>
        <dbReference type="PROSITE" id="PS51382"/>
    </source>
</evidence>
<comment type="subcellular location">
    <subcellularLocation>
        <location evidence="2">Vacuole membrane</location>
        <topology evidence="2">Multi-pass membrane protein</topology>
    </subcellularLocation>
</comment>
<dbReference type="PROSITE" id="PS51382">
    <property type="entry name" value="SPX"/>
    <property type="match status" value="1"/>
</dbReference>
<name>A0A4Q2DSP6_9AGAR</name>
<feature type="domain" description="SPX" evidence="16">
    <location>
        <begin position="1"/>
        <end position="192"/>
    </location>
</feature>
<evidence type="ECO:0000256" key="14">
    <source>
        <dbReference type="ARBA" id="ARBA00081313"/>
    </source>
</evidence>
<feature type="compositionally biased region" description="Basic residues" evidence="15">
    <location>
        <begin position="680"/>
        <end position="700"/>
    </location>
</feature>
<dbReference type="GO" id="GO:0008976">
    <property type="term" value="F:polyphosphate kinase activity"/>
    <property type="evidence" value="ECO:0007669"/>
    <property type="project" value="UniProtKB-EC"/>
</dbReference>
<feature type="region of interest" description="Disordered" evidence="15">
    <location>
        <begin position="637"/>
        <end position="763"/>
    </location>
</feature>
<evidence type="ECO:0000256" key="6">
    <source>
        <dbReference type="ARBA" id="ARBA00022692"/>
    </source>
</evidence>
<dbReference type="Proteomes" id="UP000290288">
    <property type="component" value="Unassembled WGS sequence"/>
</dbReference>